<keyword evidence="2" id="KW-0812">Transmembrane</keyword>
<evidence type="ECO:0000313" key="5">
    <source>
        <dbReference type="Proteomes" id="UP000187735"/>
    </source>
</evidence>
<dbReference type="Pfam" id="PF13205">
    <property type="entry name" value="Big_5"/>
    <property type="match status" value="1"/>
</dbReference>
<dbReference type="KEGG" id="fmr:Fuma_05783"/>
<feature type="domain" description="SbsA Ig-like" evidence="3">
    <location>
        <begin position="46"/>
        <end position="143"/>
    </location>
</feature>
<dbReference type="AlphaFoldDB" id="A0A1P8WQ08"/>
<dbReference type="InterPro" id="IPR011042">
    <property type="entry name" value="6-blade_b-propeller_TolB-like"/>
</dbReference>
<keyword evidence="2" id="KW-0472">Membrane</keyword>
<feature type="transmembrane region" description="Helical" evidence="2">
    <location>
        <begin position="12"/>
        <end position="35"/>
    </location>
</feature>
<dbReference type="Gene3D" id="2.120.10.30">
    <property type="entry name" value="TolB, C-terminal domain"/>
    <property type="match status" value="1"/>
</dbReference>
<evidence type="ECO:0000256" key="1">
    <source>
        <dbReference type="ARBA" id="ARBA00022729"/>
    </source>
</evidence>
<dbReference type="InterPro" id="IPR032812">
    <property type="entry name" value="SbsA_Ig"/>
</dbReference>
<dbReference type="RefSeq" id="WP_158521171.1">
    <property type="nucleotide sequence ID" value="NZ_CP017641.1"/>
</dbReference>
<protein>
    <recommendedName>
        <fullName evidence="3">SbsA Ig-like domain-containing protein</fullName>
    </recommendedName>
</protein>
<dbReference type="OrthoDB" id="338827at2"/>
<sequence>MIATATDRLDRNFLGLALRCGLPMMVLLVADFGFAQRNEPATEVFQLAAGFPRENALNVPTGVAINLRFNQAVDPDSLKFLKLVAADGSEMPCRKSTDLTNASITLVPQNDLRPLTEYSCHGSERVLSRSGEPLVPFARKFTTGETSAAESALPTFEMETFDGTRSMTTILFGPDRRLYAADAFGHLVRWDIDDEGRPQNRTVLLSDPKKSRQYIDLEWDPSATSDNLILWASYSQRLAEKDDRYYFTGTIVRIKLGGKSHEEIHEETIVYGLPHGRERQGGFDTLPHQPNGLVFRDGKLYQSVGSTSSSGGPPNWGIPEQPLSSCILEFDYQSIDAPLDVHPSSGIDPSAPDSAVKIFATGVRNALEIVSHSNGHLYTATNINDRGGPQDGVPDDPDILGDQNSLIKQTTPDHESLFLLQRGRHYGFPNPSRAQYVLHGGNPTAQIDPFEISDYPVGTLPEDGFAAELMFEIWQHGGTSANGMIEYQLETAHPLSGCLLSCFYSTKKIAAIRLGDDGLPVNVAGLRSAEGKLPLNGPLDITQDKRTGILYIADFGTQSKFGADGSLKLLRSSTREKRSPEN</sequence>
<keyword evidence="1" id="KW-0732">Signal</keyword>
<evidence type="ECO:0000313" key="4">
    <source>
        <dbReference type="EMBL" id="APZ96115.1"/>
    </source>
</evidence>
<proteinExistence type="predicted"/>
<organism evidence="4 5">
    <name type="scientific">Fuerstiella marisgermanici</name>
    <dbReference type="NCBI Taxonomy" id="1891926"/>
    <lineage>
        <taxon>Bacteria</taxon>
        <taxon>Pseudomonadati</taxon>
        <taxon>Planctomycetota</taxon>
        <taxon>Planctomycetia</taxon>
        <taxon>Planctomycetales</taxon>
        <taxon>Planctomycetaceae</taxon>
        <taxon>Fuerstiella</taxon>
    </lineage>
</organism>
<accession>A0A1P8WQ08</accession>
<keyword evidence="5" id="KW-1185">Reference proteome</keyword>
<reference evidence="4 5" key="1">
    <citation type="journal article" date="2016" name="Front. Microbiol.">
        <title>Fuerstia marisgermanicae gen. nov., sp. nov., an Unusual Member of the Phylum Planctomycetes from the German Wadden Sea.</title>
        <authorList>
            <person name="Kohn T."/>
            <person name="Heuer A."/>
            <person name="Jogler M."/>
            <person name="Vollmers J."/>
            <person name="Boedeker C."/>
            <person name="Bunk B."/>
            <person name="Rast P."/>
            <person name="Borchert D."/>
            <person name="Glockner I."/>
            <person name="Freese H.M."/>
            <person name="Klenk H.P."/>
            <person name="Overmann J."/>
            <person name="Kaster A.K."/>
            <person name="Rohde M."/>
            <person name="Wiegand S."/>
            <person name="Jogler C."/>
        </authorList>
    </citation>
    <scope>NUCLEOTIDE SEQUENCE [LARGE SCALE GENOMIC DNA]</scope>
    <source>
        <strain evidence="4 5">NH11</strain>
    </source>
</reference>
<name>A0A1P8WQ08_9PLAN</name>
<keyword evidence="2" id="KW-1133">Transmembrane helix</keyword>
<dbReference type="EMBL" id="CP017641">
    <property type="protein sequence ID" value="APZ96115.1"/>
    <property type="molecule type" value="Genomic_DNA"/>
</dbReference>
<gene>
    <name evidence="4" type="ORF">Fuma_05783</name>
</gene>
<evidence type="ECO:0000256" key="2">
    <source>
        <dbReference type="SAM" id="Phobius"/>
    </source>
</evidence>
<dbReference type="SUPFAM" id="SSF50952">
    <property type="entry name" value="Soluble quinoprotein glucose dehydrogenase"/>
    <property type="match status" value="1"/>
</dbReference>
<evidence type="ECO:0000259" key="3">
    <source>
        <dbReference type="Pfam" id="PF13205"/>
    </source>
</evidence>
<dbReference type="InterPro" id="IPR011041">
    <property type="entry name" value="Quinoprot_gluc/sorb_DH_b-prop"/>
</dbReference>
<dbReference type="Proteomes" id="UP000187735">
    <property type="component" value="Chromosome"/>
</dbReference>